<dbReference type="PROSITE" id="PS00893">
    <property type="entry name" value="NUDIX_BOX"/>
    <property type="match status" value="1"/>
</dbReference>
<dbReference type="InterPro" id="IPR000086">
    <property type="entry name" value="NUDIX_hydrolase_dom"/>
</dbReference>
<accession>A0A3N2C8D1</accession>
<dbReference type="InterPro" id="IPR015797">
    <property type="entry name" value="NUDIX_hydrolase-like_dom_sf"/>
</dbReference>
<evidence type="ECO:0000313" key="7">
    <source>
        <dbReference type="Proteomes" id="UP000266915"/>
    </source>
</evidence>
<name>A0A3N2C8D1_9MICO</name>
<dbReference type="PANTHER" id="PTHR43046:SF14">
    <property type="entry name" value="MUTT_NUDIX FAMILY PROTEIN"/>
    <property type="match status" value="1"/>
</dbReference>
<dbReference type="PROSITE" id="PS51462">
    <property type="entry name" value="NUDIX"/>
    <property type="match status" value="1"/>
</dbReference>
<dbReference type="InterPro" id="IPR020476">
    <property type="entry name" value="Nudix_hydrolase"/>
</dbReference>
<feature type="domain" description="Nudix hydrolase" evidence="5">
    <location>
        <begin position="2"/>
        <end position="138"/>
    </location>
</feature>
<dbReference type="Proteomes" id="UP000266915">
    <property type="component" value="Unassembled WGS sequence"/>
</dbReference>
<keyword evidence="7" id="KW-1185">Reference proteome</keyword>
<reference evidence="6 7" key="1">
    <citation type="submission" date="2018-11" db="EMBL/GenBank/DDBJ databases">
        <title>Sequencing the genomes of 1000 actinobacteria strains.</title>
        <authorList>
            <person name="Klenk H.-P."/>
        </authorList>
    </citation>
    <scope>NUCLEOTIDE SEQUENCE [LARGE SCALE GENOMIC DNA]</scope>
    <source>
        <strain evidence="6 7">DSM 14012</strain>
    </source>
</reference>
<protein>
    <submittedName>
        <fullName evidence="6">ADP-ribose pyrophosphatase YjhB (NUDIX family)</fullName>
    </submittedName>
</protein>
<dbReference type="RefSeq" id="WP_085511496.1">
    <property type="nucleotide sequence ID" value="NZ_FXAP01000002.1"/>
</dbReference>
<dbReference type="EMBL" id="RKHL01000001">
    <property type="protein sequence ID" value="ROR83710.1"/>
    <property type="molecule type" value="Genomic_DNA"/>
</dbReference>
<evidence type="ECO:0000256" key="4">
    <source>
        <dbReference type="RuleBase" id="RU003476"/>
    </source>
</evidence>
<dbReference type="Pfam" id="PF00293">
    <property type="entry name" value="NUDIX"/>
    <property type="match status" value="1"/>
</dbReference>
<evidence type="ECO:0000256" key="1">
    <source>
        <dbReference type="ARBA" id="ARBA00001946"/>
    </source>
</evidence>
<dbReference type="GO" id="GO:0016787">
    <property type="term" value="F:hydrolase activity"/>
    <property type="evidence" value="ECO:0007669"/>
    <property type="project" value="UniProtKB-KW"/>
</dbReference>
<dbReference type="SUPFAM" id="SSF55811">
    <property type="entry name" value="Nudix"/>
    <property type="match status" value="1"/>
</dbReference>
<dbReference type="Gene3D" id="3.90.79.10">
    <property type="entry name" value="Nucleoside Triphosphate Pyrophosphohydrolase"/>
    <property type="match status" value="1"/>
</dbReference>
<evidence type="ECO:0000256" key="2">
    <source>
        <dbReference type="ARBA" id="ARBA00005582"/>
    </source>
</evidence>
<evidence type="ECO:0000313" key="6">
    <source>
        <dbReference type="EMBL" id="ROR83710.1"/>
    </source>
</evidence>
<sequence>MDIRVAAYAVIIDERGMLLSHWNESGHSGWTLPGGGIDPGEDPADAAVREVFEETGYHAELDELIGADSQVVPAERRLSTTAIGPLHTLRIVYRAHLTGGTLTYEADGSTDYAAWYPLEEVGSLDRVSLVDVGRRFAGLI</sequence>
<dbReference type="PANTHER" id="PTHR43046">
    <property type="entry name" value="GDP-MANNOSE MANNOSYL HYDROLASE"/>
    <property type="match status" value="1"/>
</dbReference>
<organism evidence="6 7">
    <name type="scientific">Plantibacter flavus</name>
    <dbReference type="NCBI Taxonomy" id="150123"/>
    <lineage>
        <taxon>Bacteria</taxon>
        <taxon>Bacillati</taxon>
        <taxon>Actinomycetota</taxon>
        <taxon>Actinomycetes</taxon>
        <taxon>Micrococcales</taxon>
        <taxon>Microbacteriaceae</taxon>
        <taxon>Plantibacter</taxon>
    </lineage>
</organism>
<dbReference type="CDD" id="cd02883">
    <property type="entry name" value="NUDIX_Hydrolase"/>
    <property type="match status" value="1"/>
</dbReference>
<evidence type="ECO:0000256" key="3">
    <source>
        <dbReference type="ARBA" id="ARBA00022801"/>
    </source>
</evidence>
<dbReference type="PRINTS" id="PR00502">
    <property type="entry name" value="NUDIXFAMILY"/>
</dbReference>
<keyword evidence="3 4" id="KW-0378">Hydrolase</keyword>
<comment type="similarity">
    <text evidence="2 4">Belongs to the Nudix hydrolase family.</text>
</comment>
<dbReference type="AlphaFoldDB" id="A0A3N2C8D1"/>
<dbReference type="InterPro" id="IPR020084">
    <property type="entry name" value="NUDIX_hydrolase_CS"/>
</dbReference>
<evidence type="ECO:0000259" key="5">
    <source>
        <dbReference type="PROSITE" id="PS51462"/>
    </source>
</evidence>
<gene>
    <name evidence="6" type="ORF">EDD42_3825</name>
</gene>
<comment type="caution">
    <text evidence="6">The sequence shown here is derived from an EMBL/GenBank/DDBJ whole genome shotgun (WGS) entry which is preliminary data.</text>
</comment>
<comment type="cofactor">
    <cofactor evidence="1">
        <name>Mg(2+)</name>
        <dbReference type="ChEBI" id="CHEBI:18420"/>
    </cofactor>
</comment>
<proteinExistence type="inferred from homology"/>